<protein>
    <submittedName>
        <fullName evidence="1">Putative secreted protein</fullName>
    </submittedName>
</protein>
<reference evidence="1" key="1">
    <citation type="submission" date="2019-09" db="EMBL/GenBank/DDBJ databases">
        <title>Organ-specific transcriptomic study of the physiology of the cattle tick, Rhipicephalus microplus.</title>
        <authorList>
            <person name="Tirloni L."/>
            <person name="Braz G."/>
            <person name="Gandara A.C.P."/>
            <person name="Sabadin G.A."/>
            <person name="da Silva R.M."/>
            <person name="Guizzo M.G."/>
            <person name="Machado J.A."/>
            <person name="Costa E.P."/>
            <person name="Gomes H.F."/>
            <person name="Moraes J."/>
            <person name="Mota M.B.S."/>
            <person name="Mesquita R.D."/>
            <person name="Alvarenga P.H."/>
            <person name="Alves F."/>
            <person name="Seixas A."/>
            <person name="da Fonseca R.N."/>
            <person name="Fogaca A."/>
            <person name="Logullo C."/>
            <person name="Tanaka A."/>
            <person name="Daffre S."/>
            <person name="Termignoni C."/>
            <person name="Vaz I.S.Jr."/>
            <person name="Oliveira P.L."/>
            <person name="Ribeiro J.M."/>
        </authorList>
    </citation>
    <scope>NUCLEOTIDE SEQUENCE</scope>
    <source>
        <strain evidence="1">Porto Alegre</strain>
    </source>
</reference>
<accession>A0A6M2DB90</accession>
<dbReference type="EMBL" id="GHWJ01010846">
    <property type="protein sequence ID" value="NOV43583.1"/>
    <property type="molecule type" value="Transcribed_RNA"/>
</dbReference>
<dbReference type="AlphaFoldDB" id="A0A6M2DB90"/>
<name>A0A6M2DB90_RHIMP</name>
<organism evidence="1">
    <name type="scientific">Rhipicephalus microplus</name>
    <name type="common">Cattle tick</name>
    <name type="synonym">Boophilus microplus</name>
    <dbReference type="NCBI Taxonomy" id="6941"/>
    <lineage>
        <taxon>Eukaryota</taxon>
        <taxon>Metazoa</taxon>
        <taxon>Ecdysozoa</taxon>
        <taxon>Arthropoda</taxon>
        <taxon>Chelicerata</taxon>
        <taxon>Arachnida</taxon>
        <taxon>Acari</taxon>
        <taxon>Parasitiformes</taxon>
        <taxon>Ixodida</taxon>
        <taxon>Ixodoidea</taxon>
        <taxon>Ixodidae</taxon>
        <taxon>Rhipicephalinae</taxon>
        <taxon>Rhipicephalus</taxon>
        <taxon>Boophilus</taxon>
    </lineage>
</organism>
<sequence length="69" mass="7780">MFSLLMSKFILRDVIGCICDSRNSLTLFTCFFYCIGVNQTPYVSVVCPTTANVLKVVEIYCIENNESLV</sequence>
<proteinExistence type="predicted"/>
<evidence type="ECO:0000313" key="1">
    <source>
        <dbReference type="EMBL" id="NOV43583.1"/>
    </source>
</evidence>